<accession>A0ABM7PI41</accession>
<keyword evidence="1" id="KW-0378">Hydrolase</keyword>
<evidence type="ECO:0000313" key="3">
    <source>
        <dbReference type="EMBL" id="BCS96944.1"/>
    </source>
</evidence>
<dbReference type="InterPro" id="IPR001279">
    <property type="entry name" value="Metallo-B-lactamas"/>
</dbReference>
<dbReference type="InterPro" id="IPR036866">
    <property type="entry name" value="RibonucZ/Hydroxyglut_hydro"/>
</dbReference>
<evidence type="ECO:0000313" key="4">
    <source>
        <dbReference type="Proteomes" id="UP001320148"/>
    </source>
</evidence>
<reference evidence="3 4" key="1">
    <citation type="submission" date="2021-02" db="EMBL/GenBank/DDBJ databases">
        <title>Complete genome of Desulfoluna sp. strain ASN36.</title>
        <authorList>
            <person name="Takahashi A."/>
            <person name="Kojima H."/>
            <person name="Fukui M."/>
        </authorList>
    </citation>
    <scope>NUCLEOTIDE SEQUENCE [LARGE SCALE GENOMIC DNA]</scope>
    <source>
        <strain evidence="3 4">ASN36</strain>
    </source>
</reference>
<dbReference type="Pfam" id="PF12706">
    <property type="entry name" value="Lactamase_B_2"/>
    <property type="match status" value="1"/>
</dbReference>
<dbReference type="Proteomes" id="UP001320148">
    <property type="component" value="Chromosome"/>
</dbReference>
<dbReference type="PANTHER" id="PTHR43546">
    <property type="entry name" value="UPF0173 METAL-DEPENDENT HYDROLASE MJ1163-RELATED"/>
    <property type="match status" value="1"/>
</dbReference>
<feature type="domain" description="Metallo-beta-lactamase" evidence="2">
    <location>
        <begin position="19"/>
        <end position="220"/>
    </location>
</feature>
<sequence length="264" mass="28636">MKIHHLRNATFVIESETHHLLIDPMLSDKGALPPFARLRHKARRNPTVSLPESAPQVLANVTTCLISHSQKFGLKGLQHTDHLDEAGASFLRENRIPVVCRRQDEAFLKKEGIYVETPLDYWQPKGFRGGAITAVPAQHGHGWVHHVMANGAGFYLKLPGEPSIYIAGDTVFTKEVARALAELKPDIAVVAAGSASLDVGGPILMTLDEILAFVKAAPGKVVANHLEALNHCPITRGQLKEALATSGLMSNTFIPDDGETLAFV</sequence>
<dbReference type="Gene3D" id="3.60.15.10">
    <property type="entry name" value="Ribonuclease Z/Hydroxyacylglutathione hydrolase-like"/>
    <property type="match status" value="1"/>
</dbReference>
<evidence type="ECO:0000259" key="2">
    <source>
        <dbReference type="Pfam" id="PF12706"/>
    </source>
</evidence>
<dbReference type="InterPro" id="IPR050114">
    <property type="entry name" value="UPF0173_UPF0282_UlaG_hydrolase"/>
</dbReference>
<dbReference type="SUPFAM" id="SSF56281">
    <property type="entry name" value="Metallo-hydrolase/oxidoreductase"/>
    <property type="match status" value="1"/>
</dbReference>
<dbReference type="RefSeq" id="WP_236888378.1">
    <property type="nucleotide sequence ID" value="NZ_AP024488.1"/>
</dbReference>
<gene>
    <name evidence="3" type="ORF">DSLASN_25760</name>
</gene>
<name>A0ABM7PI41_9BACT</name>
<dbReference type="EMBL" id="AP024488">
    <property type="protein sequence ID" value="BCS96944.1"/>
    <property type="molecule type" value="Genomic_DNA"/>
</dbReference>
<protein>
    <submittedName>
        <fullName evidence="3">MBL fold metallo-hydrolase</fullName>
    </submittedName>
</protein>
<proteinExistence type="predicted"/>
<keyword evidence="4" id="KW-1185">Reference proteome</keyword>
<evidence type="ECO:0000256" key="1">
    <source>
        <dbReference type="ARBA" id="ARBA00022801"/>
    </source>
</evidence>
<dbReference type="PANTHER" id="PTHR43546:SF9">
    <property type="entry name" value="L-ASCORBATE-6-PHOSPHATE LACTONASE ULAG-RELATED"/>
    <property type="match status" value="1"/>
</dbReference>
<organism evidence="3 4">
    <name type="scientific">Desulfoluna limicola</name>
    <dbReference type="NCBI Taxonomy" id="2810562"/>
    <lineage>
        <taxon>Bacteria</taxon>
        <taxon>Pseudomonadati</taxon>
        <taxon>Thermodesulfobacteriota</taxon>
        <taxon>Desulfobacteria</taxon>
        <taxon>Desulfobacterales</taxon>
        <taxon>Desulfolunaceae</taxon>
        <taxon>Desulfoluna</taxon>
    </lineage>
</organism>